<protein>
    <submittedName>
        <fullName evidence="2">Helix-turn-helix</fullName>
    </submittedName>
</protein>
<reference evidence="2 3" key="1">
    <citation type="submission" date="2016-11" db="EMBL/GenBank/DDBJ databases">
        <authorList>
            <person name="Jaros S."/>
            <person name="Januszkiewicz K."/>
            <person name="Wedrychowicz H."/>
        </authorList>
    </citation>
    <scope>NUCLEOTIDE SEQUENCE [LARGE SCALE GENOMIC DNA]</scope>
    <source>
        <strain evidence="2 3">DSM 21758</strain>
    </source>
</reference>
<dbReference type="Proteomes" id="UP000184310">
    <property type="component" value="Unassembled WGS sequence"/>
</dbReference>
<dbReference type="Gene3D" id="1.10.260.40">
    <property type="entry name" value="lambda repressor-like DNA-binding domains"/>
    <property type="match status" value="1"/>
</dbReference>
<dbReference type="SMART" id="SM00530">
    <property type="entry name" value="HTH_XRE"/>
    <property type="match status" value="1"/>
</dbReference>
<proteinExistence type="predicted"/>
<dbReference type="STRING" id="1121302.SAMN02745163_02095"/>
<dbReference type="PROSITE" id="PS50943">
    <property type="entry name" value="HTH_CROC1"/>
    <property type="match status" value="1"/>
</dbReference>
<dbReference type="EMBL" id="FQZB01000009">
    <property type="protein sequence ID" value="SHJ53876.1"/>
    <property type="molecule type" value="Genomic_DNA"/>
</dbReference>
<dbReference type="InterPro" id="IPR001387">
    <property type="entry name" value="Cro/C1-type_HTH"/>
</dbReference>
<dbReference type="RefSeq" id="WP_072986880.1">
    <property type="nucleotide sequence ID" value="NZ_FQZB01000009.1"/>
</dbReference>
<dbReference type="OrthoDB" id="9785138at2"/>
<dbReference type="GO" id="GO:0003677">
    <property type="term" value="F:DNA binding"/>
    <property type="evidence" value="ECO:0007669"/>
    <property type="project" value="InterPro"/>
</dbReference>
<dbReference type="CDD" id="cd00093">
    <property type="entry name" value="HTH_XRE"/>
    <property type="match status" value="1"/>
</dbReference>
<accession>A0A1M6K4J9</accession>
<dbReference type="Pfam" id="PF01381">
    <property type="entry name" value="HTH_3"/>
    <property type="match status" value="1"/>
</dbReference>
<keyword evidence="3" id="KW-1185">Reference proteome</keyword>
<dbReference type="InterPro" id="IPR010982">
    <property type="entry name" value="Lambda_DNA-bd_dom_sf"/>
</dbReference>
<sequence>MNGEKLKQKMEERKITGYEMERITGVSQTTISQIKKGERNNPKILTVKKIAEALDVRIEELI</sequence>
<feature type="domain" description="HTH cro/C1-type" evidence="1">
    <location>
        <begin position="6"/>
        <end position="61"/>
    </location>
</feature>
<evidence type="ECO:0000313" key="3">
    <source>
        <dbReference type="Proteomes" id="UP000184310"/>
    </source>
</evidence>
<organism evidence="2 3">
    <name type="scientific">Clostridium cavendishii DSM 21758</name>
    <dbReference type="NCBI Taxonomy" id="1121302"/>
    <lineage>
        <taxon>Bacteria</taxon>
        <taxon>Bacillati</taxon>
        <taxon>Bacillota</taxon>
        <taxon>Clostridia</taxon>
        <taxon>Eubacteriales</taxon>
        <taxon>Clostridiaceae</taxon>
        <taxon>Clostridium</taxon>
    </lineage>
</organism>
<dbReference type="AlphaFoldDB" id="A0A1M6K4J9"/>
<evidence type="ECO:0000259" key="1">
    <source>
        <dbReference type="PROSITE" id="PS50943"/>
    </source>
</evidence>
<dbReference type="SUPFAM" id="SSF47413">
    <property type="entry name" value="lambda repressor-like DNA-binding domains"/>
    <property type="match status" value="1"/>
</dbReference>
<evidence type="ECO:0000313" key="2">
    <source>
        <dbReference type="EMBL" id="SHJ53876.1"/>
    </source>
</evidence>
<gene>
    <name evidence="2" type="ORF">SAMN02745163_02095</name>
</gene>
<name>A0A1M6K4J9_9CLOT</name>